<dbReference type="InterPro" id="IPR020019">
    <property type="entry name" value="AcTrfase_PglD-like"/>
</dbReference>
<feature type="domain" description="PglD N-terminal" evidence="4">
    <location>
        <begin position="3"/>
        <end position="84"/>
    </location>
</feature>
<reference evidence="5 6" key="3">
    <citation type="submission" date="2020-02" db="EMBL/GenBank/DDBJ databases">
        <title>Flavobacterium profundi sp. nov., isolated from a deep-sea seamount.</title>
        <authorList>
            <person name="Zhang D.-C."/>
        </authorList>
    </citation>
    <scope>NUCLEOTIDE SEQUENCE [LARGE SCALE GENOMIC DNA]</scope>
    <source>
        <strain evidence="5 6">EC11</strain>
    </source>
</reference>
<dbReference type="SUPFAM" id="SSF51161">
    <property type="entry name" value="Trimeric LpxA-like enzymes"/>
    <property type="match status" value="1"/>
</dbReference>
<protein>
    <submittedName>
        <fullName evidence="5">Acetyltransferase</fullName>
    </submittedName>
</protein>
<dbReference type="NCBIfam" id="TIGR03570">
    <property type="entry name" value="NeuD_NnaD"/>
    <property type="match status" value="1"/>
</dbReference>
<dbReference type="Gene3D" id="2.160.10.10">
    <property type="entry name" value="Hexapeptide repeat proteins"/>
    <property type="match status" value="1"/>
</dbReference>
<comment type="caution">
    <text evidence="5">The sequence shown here is derived from an EMBL/GenBank/DDBJ whole genome shotgun (WGS) entry which is preliminary data.</text>
</comment>
<accession>A0ABX0ISS2</accession>
<dbReference type="PANTHER" id="PTHR43300:SF7">
    <property type="entry name" value="UDP-N-ACETYLBACILLOSAMINE N-ACETYLTRANSFERASE"/>
    <property type="match status" value="1"/>
</dbReference>
<dbReference type="CDD" id="cd03360">
    <property type="entry name" value="LbH_AT_putative"/>
    <property type="match status" value="1"/>
</dbReference>
<dbReference type="Proteomes" id="UP000817854">
    <property type="component" value="Unassembled WGS sequence"/>
</dbReference>
<dbReference type="Pfam" id="PF17836">
    <property type="entry name" value="PglD_N"/>
    <property type="match status" value="1"/>
</dbReference>
<reference evidence="5 6" key="2">
    <citation type="submission" date="2019-05" db="EMBL/GenBank/DDBJ databases">
        <authorList>
            <person name="Lianzixin W."/>
        </authorList>
    </citation>
    <scope>NUCLEOTIDE SEQUENCE [LARGE SCALE GENOMIC DNA]</scope>
    <source>
        <strain evidence="5 6">EC11</strain>
    </source>
</reference>
<dbReference type="RefSeq" id="WP_140962483.1">
    <property type="nucleotide sequence ID" value="NZ_VEVQ02000006.1"/>
</dbReference>
<evidence type="ECO:0000313" key="5">
    <source>
        <dbReference type="EMBL" id="NHN26155.1"/>
    </source>
</evidence>
<comment type="similarity">
    <text evidence="1">Belongs to the transferase hexapeptide repeat family.</text>
</comment>
<name>A0ABX0ISS2_9FLAO</name>
<evidence type="ECO:0000313" key="6">
    <source>
        <dbReference type="Proteomes" id="UP000817854"/>
    </source>
</evidence>
<organism evidence="5 6">
    <name type="scientific">Flavobacterium jejuense</name>
    <dbReference type="NCBI Taxonomy" id="1544455"/>
    <lineage>
        <taxon>Bacteria</taxon>
        <taxon>Pseudomonadati</taxon>
        <taxon>Bacteroidota</taxon>
        <taxon>Flavobacteriia</taxon>
        <taxon>Flavobacteriales</taxon>
        <taxon>Flavobacteriaceae</taxon>
        <taxon>Flavobacterium</taxon>
    </lineage>
</organism>
<reference evidence="6" key="1">
    <citation type="submission" date="2019-05" db="EMBL/GenBank/DDBJ databases">
        <title>Flavobacterium profundi sp. nov., isolated from a deep-sea seamount.</title>
        <authorList>
            <person name="Zhang D.-C."/>
        </authorList>
    </citation>
    <scope>NUCLEOTIDE SEQUENCE [LARGE SCALE GENOMIC DNA]</scope>
    <source>
        <strain evidence="6">EC11</strain>
    </source>
</reference>
<keyword evidence="6" id="KW-1185">Reference proteome</keyword>
<evidence type="ECO:0000259" key="4">
    <source>
        <dbReference type="Pfam" id="PF17836"/>
    </source>
</evidence>
<sequence>MENIVIIGVGGFGREVKVLIDQINQVENKYIILGFYDDAATMKETCNGLKYLGKIEMLNNVSEKTSVAIGIGDPKIKEKIISKLTNENLNFPTLIHPTALLGDDYIEIGKGTIICAGSILTCNIKIGSFVTLNLYCTVGHDTEIGNYSSFMPSVNISGEVLIGERVYVGTGAKIINQLSIGVNTVVGAGAVVSRSLPENCTAVGIPAKPIKYH</sequence>
<dbReference type="PANTHER" id="PTHR43300">
    <property type="entry name" value="ACETYLTRANSFERASE"/>
    <property type="match status" value="1"/>
</dbReference>
<evidence type="ECO:0000256" key="1">
    <source>
        <dbReference type="ARBA" id="ARBA00007274"/>
    </source>
</evidence>
<proteinExistence type="inferred from homology"/>
<dbReference type="InterPro" id="IPR018357">
    <property type="entry name" value="Hexapep_transf_CS"/>
</dbReference>
<evidence type="ECO:0000256" key="3">
    <source>
        <dbReference type="ARBA" id="ARBA00022737"/>
    </source>
</evidence>
<dbReference type="Gene3D" id="3.40.50.20">
    <property type="match status" value="1"/>
</dbReference>
<keyword evidence="3" id="KW-0677">Repeat</keyword>
<dbReference type="InterPro" id="IPR011004">
    <property type="entry name" value="Trimer_LpxA-like_sf"/>
</dbReference>
<dbReference type="InterPro" id="IPR041561">
    <property type="entry name" value="PglD_N"/>
</dbReference>
<gene>
    <name evidence="5" type="ORF">FIA58_010750</name>
</gene>
<evidence type="ECO:0000256" key="2">
    <source>
        <dbReference type="ARBA" id="ARBA00022679"/>
    </source>
</evidence>
<keyword evidence="2" id="KW-0808">Transferase</keyword>
<dbReference type="EMBL" id="VEVQ02000006">
    <property type="protein sequence ID" value="NHN26155.1"/>
    <property type="molecule type" value="Genomic_DNA"/>
</dbReference>
<dbReference type="PROSITE" id="PS00101">
    <property type="entry name" value="HEXAPEP_TRANSFERASES"/>
    <property type="match status" value="1"/>
</dbReference>
<dbReference type="InterPro" id="IPR050179">
    <property type="entry name" value="Trans_hexapeptide_repeat"/>
</dbReference>